<keyword evidence="2" id="KW-1185">Reference proteome</keyword>
<evidence type="ECO:0000313" key="1">
    <source>
        <dbReference type="EMBL" id="MFC4517337.1"/>
    </source>
</evidence>
<dbReference type="InterPro" id="IPR007263">
    <property type="entry name" value="DCC1-like"/>
</dbReference>
<dbReference type="RefSeq" id="WP_417924031.1">
    <property type="nucleotide sequence ID" value="NZ_JBHSFS010000019.1"/>
</dbReference>
<accession>A0ABV9BT88</accession>
<sequence length="135" mass="14627">MRATEPTSACSAPVLAFDGDCGFCQMAIDRIRASARPAMAAVPWQSLPQETVKRHQDRLDREVLLLLDGRVLAGGAEALAVFVGQSPARRYRLAGAAVRLPVIRAGARVIYQRVARNRHRMPAGTAACAVPKRHT</sequence>
<dbReference type="Proteomes" id="UP001595990">
    <property type="component" value="Unassembled WGS sequence"/>
</dbReference>
<gene>
    <name evidence="1" type="ORF">ACFPEN_31050</name>
</gene>
<dbReference type="EMBL" id="JBHSFS010000019">
    <property type="protein sequence ID" value="MFC4517337.1"/>
    <property type="molecule type" value="Genomic_DNA"/>
</dbReference>
<reference evidence="2" key="1">
    <citation type="journal article" date="2019" name="Int. J. Syst. Evol. Microbiol.">
        <title>The Global Catalogue of Microorganisms (GCM) 10K type strain sequencing project: providing services to taxonomists for standard genome sequencing and annotation.</title>
        <authorList>
            <consortium name="The Broad Institute Genomics Platform"/>
            <consortium name="The Broad Institute Genome Sequencing Center for Infectious Disease"/>
            <person name="Wu L."/>
            <person name="Ma J."/>
        </authorList>
    </citation>
    <scope>NUCLEOTIDE SEQUENCE [LARGE SCALE GENOMIC DNA]</scope>
    <source>
        <strain evidence="2">CECT 8064</strain>
    </source>
</reference>
<name>A0ABV9BT88_9ACTN</name>
<evidence type="ECO:0000313" key="2">
    <source>
        <dbReference type="Proteomes" id="UP001595990"/>
    </source>
</evidence>
<proteinExistence type="predicted"/>
<dbReference type="Pfam" id="PF04134">
    <property type="entry name" value="DCC1-like"/>
    <property type="match status" value="1"/>
</dbReference>
<comment type="caution">
    <text evidence="1">The sequence shown here is derived from an EMBL/GenBank/DDBJ whole genome shotgun (WGS) entry which is preliminary data.</text>
</comment>
<organism evidence="1 2">
    <name type="scientific">Streptomyces ehimensis</name>
    <dbReference type="NCBI Taxonomy" id="68195"/>
    <lineage>
        <taxon>Bacteria</taxon>
        <taxon>Bacillati</taxon>
        <taxon>Actinomycetota</taxon>
        <taxon>Actinomycetes</taxon>
        <taxon>Kitasatosporales</taxon>
        <taxon>Streptomycetaceae</taxon>
        <taxon>Streptomyces</taxon>
    </lineage>
</organism>
<protein>
    <submittedName>
        <fullName evidence="1">Thiol-disulfide oxidoreductase DCC family protein</fullName>
    </submittedName>
</protein>